<evidence type="ECO:0000259" key="2">
    <source>
        <dbReference type="Pfam" id="PF01757"/>
    </source>
</evidence>
<dbReference type="GO" id="GO:0016747">
    <property type="term" value="F:acyltransferase activity, transferring groups other than amino-acyl groups"/>
    <property type="evidence" value="ECO:0007669"/>
    <property type="project" value="InterPro"/>
</dbReference>
<dbReference type="Pfam" id="PF01757">
    <property type="entry name" value="Acyl_transf_3"/>
    <property type="match status" value="1"/>
</dbReference>
<proteinExistence type="predicted"/>
<dbReference type="RefSeq" id="WP_182463213.1">
    <property type="nucleotide sequence ID" value="NZ_CP059732.1"/>
</dbReference>
<evidence type="ECO:0000256" key="1">
    <source>
        <dbReference type="SAM" id="Phobius"/>
    </source>
</evidence>
<dbReference type="InterPro" id="IPR002656">
    <property type="entry name" value="Acyl_transf_3_dom"/>
</dbReference>
<keyword evidence="3" id="KW-0808">Transferase</keyword>
<feature type="domain" description="Acyltransferase 3" evidence="2">
    <location>
        <begin position="25"/>
        <end position="359"/>
    </location>
</feature>
<feature type="transmembrane region" description="Helical" evidence="1">
    <location>
        <begin position="276"/>
        <end position="293"/>
    </location>
</feature>
<dbReference type="KEGG" id="sfol:H3H32_13535"/>
<feature type="transmembrane region" description="Helical" evidence="1">
    <location>
        <begin position="129"/>
        <end position="146"/>
    </location>
</feature>
<organism evidence="3 4">
    <name type="scientific">Spirosoma foliorum</name>
    <dbReference type="NCBI Taxonomy" id="2710596"/>
    <lineage>
        <taxon>Bacteria</taxon>
        <taxon>Pseudomonadati</taxon>
        <taxon>Bacteroidota</taxon>
        <taxon>Cytophagia</taxon>
        <taxon>Cytophagales</taxon>
        <taxon>Cytophagaceae</taxon>
        <taxon>Spirosoma</taxon>
    </lineage>
</organism>
<accession>A0A7G5H3Z5</accession>
<dbReference type="GO" id="GO:0016020">
    <property type="term" value="C:membrane"/>
    <property type="evidence" value="ECO:0007669"/>
    <property type="project" value="TreeGrafter"/>
</dbReference>
<sequence>MQTSIDPVAQAVPKSPPTKKIFFPNLDGVRAIAATMVVVSHIELHKILFGINRLESANFLDLGKIGVCIFFVLSGFLITYLLLEEREAFRKINYKDFYIRRVLRIWPLYFLVLLVGLFIYPGFDNPTGFWLSVFFLPNVAFILKLLPTAIDPVWSIGVEEQFYVFQPHLLRIKKLKTLFWVILIGIISLMVIRAGLGYLKNTGQVAPEWWEFLFKSRFDSMLMGALFALLFFDRSTHTLRLEKVQRLLFRKEVQAITLIGMVSYVLVIIFKSISVNYIVLSIMAGIIITNICETKSSILSLQTKPLAQLGKISYGIYLMHKFPIMLTLFIASKYLQATNSILVNLFIYGVTFGLTYVLASLSYSYLESYFLKLKKRFGHFTKD</sequence>
<keyword evidence="1" id="KW-0812">Transmembrane</keyword>
<evidence type="ECO:0000313" key="3">
    <source>
        <dbReference type="EMBL" id="QMW05837.1"/>
    </source>
</evidence>
<dbReference type="InterPro" id="IPR050879">
    <property type="entry name" value="Acyltransferase_3"/>
</dbReference>
<dbReference type="EMBL" id="CP059732">
    <property type="protein sequence ID" value="QMW05837.1"/>
    <property type="molecule type" value="Genomic_DNA"/>
</dbReference>
<feature type="transmembrane region" description="Helical" evidence="1">
    <location>
        <begin position="178"/>
        <end position="196"/>
    </location>
</feature>
<dbReference type="Proteomes" id="UP000515369">
    <property type="component" value="Chromosome"/>
</dbReference>
<protein>
    <submittedName>
        <fullName evidence="3">Acyltransferase</fullName>
    </submittedName>
</protein>
<feature type="transmembrane region" description="Helical" evidence="1">
    <location>
        <begin position="253"/>
        <end position="270"/>
    </location>
</feature>
<feature type="transmembrane region" description="Helical" evidence="1">
    <location>
        <begin position="62"/>
        <end position="83"/>
    </location>
</feature>
<dbReference type="PANTHER" id="PTHR23028">
    <property type="entry name" value="ACETYLTRANSFERASE"/>
    <property type="match status" value="1"/>
</dbReference>
<gene>
    <name evidence="3" type="ORF">H3H32_13535</name>
</gene>
<keyword evidence="4" id="KW-1185">Reference proteome</keyword>
<reference evidence="3 4" key="1">
    <citation type="submission" date="2020-07" db="EMBL/GenBank/DDBJ databases">
        <title>Spirosoma foliorum sp. nov., isolated from the leaves on the Nejang mountain Korea, Republic of.</title>
        <authorList>
            <person name="Ho H."/>
            <person name="Lee Y.-J."/>
            <person name="Nurcahyanto D.-A."/>
            <person name="Kim S.-G."/>
        </authorList>
    </citation>
    <scope>NUCLEOTIDE SEQUENCE [LARGE SCALE GENOMIC DNA]</scope>
    <source>
        <strain evidence="3 4">PL0136</strain>
    </source>
</reference>
<keyword evidence="1" id="KW-0472">Membrane</keyword>
<dbReference type="AlphaFoldDB" id="A0A7G5H3Z5"/>
<dbReference type="PANTHER" id="PTHR23028:SF53">
    <property type="entry name" value="ACYL_TRANSF_3 DOMAIN-CONTAINING PROTEIN"/>
    <property type="match status" value="1"/>
</dbReference>
<dbReference type="GO" id="GO:0000271">
    <property type="term" value="P:polysaccharide biosynthetic process"/>
    <property type="evidence" value="ECO:0007669"/>
    <property type="project" value="TreeGrafter"/>
</dbReference>
<feature type="transmembrane region" description="Helical" evidence="1">
    <location>
        <begin position="341"/>
        <end position="366"/>
    </location>
</feature>
<evidence type="ECO:0000313" key="4">
    <source>
        <dbReference type="Proteomes" id="UP000515369"/>
    </source>
</evidence>
<name>A0A7G5H3Z5_9BACT</name>
<keyword evidence="1" id="KW-1133">Transmembrane helix</keyword>
<feature type="transmembrane region" description="Helical" evidence="1">
    <location>
        <begin position="216"/>
        <end position="232"/>
    </location>
</feature>
<keyword evidence="3" id="KW-0012">Acyltransferase</keyword>
<feature type="transmembrane region" description="Helical" evidence="1">
    <location>
        <begin position="103"/>
        <end position="123"/>
    </location>
</feature>
<feature type="transmembrane region" description="Helical" evidence="1">
    <location>
        <begin position="314"/>
        <end position="335"/>
    </location>
</feature>